<dbReference type="EMBL" id="JAUHJS010000001">
    <property type="protein sequence ID" value="MDN4164162.1"/>
    <property type="molecule type" value="Genomic_DNA"/>
</dbReference>
<feature type="transmembrane region" description="Helical" evidence="1">
    <location>
        <begin position="20"/>
        <end position="37"/>
    </location>
</feature>
<evidence type="ECO:0000313" key="2">
    <source>
        <dbReference type="EMBL" id="MDN4164162.1"/>
    </source>
</evidence>
<sequence>MSKSKSSLTWVKWTHFEYWPWWFFYLPTFPYWFWLALKSRRLLYFTAANPGIEYGGFFGESKQKILDLIPSEYLPRYAVIQKIQSEDELIACIQTDGFTFPLIAKPDVGERGNEVRKIYTSEELIRYHQQAEGDYILQEFITFPIELGVLYYRFPDGSEEGISSITMKEFMTVTGDGQHNIRELMEQVDRYRFQIERFSQEHPQLLTQIPSLGESVLLEPIGNHCRGTKFLNGNHLITPSLNQVFGQIVERMEGFYFGRFDMKVSSWEDLQAGKNIRIMEVNGTTSEPAHIYDPSYSLRQAYKDIFYHMRLVQKIAVQNIKKGVKTTPKGEFLSVLRKHFIG</sequence>
<dbReference type="InterPro" id="IPR013815">
    <property type="entry name" value="ATP_grasp_subdomain_1"/>
</dbReference>
<evidence type="ECO:0000256" key="1">
    <source>
        <dbReference type="SAM" id="Phobius"/>
    </source>
</evidence>
<dbReference type="RefSeq" id="WP_320002689.1">
    <property type="nucleotide sequence ID" value="NZ_JAUHJS010000001.1"/>
</dbReference>
<dbReference type="Gene3D" id="3.30.1490.20">
    <property type="entry name" value="ATP-grasp fold, A domain"/>
    <property type="match status" value="1"/>
</dbReference>
<keyword evidence="1" id="KW-0472">Membrane</keyword>
<dbReference type="SUPFAM" id="SSF56059">
    <property type="entry name" value="Glutathione synthetase ATP-binding domain-like"/>
    <property type="match status" value="1"/>
</dbReference>
<comment type="caution">
    <text evidence="2">The sequence shown here is derived from an EMBL/GenBank/DDBJ whole genome shotgun (WGS) entry which is preliminary data.</text>
</comment>
<reference evidence="2" key="1">
    <citation type="submission" date="2023-06" db="EMBL/GenBank/DDBJ databases">
        <title>Cytophagales bacterium Strain LB-30, isolated from soil.</title>
        <authorList>
            <person name="Liu B."/>
        </authorList>
    </citation>
    <scope>NUCLEOTIDE SEQUENCE</scope>
    <source>
        <strain evidence="2">LB-30</strain>
    </source>
</reference>
<keyword evidence="1" id="KW-0812">Transmembrane</keyword>
<proteinExistence type="predicted"/>
<evidence type="ECO:0008006" key="4">
    <source>
        <dbReference type="Google" id="ProtNLM"/>
    </source>
</evidence>
<evidence type="ECO:0000313" key="3">
    <source>
        <dbReference type="Proteomes" id="UP001168552"/>
    </source>
</evidence>
<organism evidence="2 3">
    <name type="scientific">Shiella aurantiaca</name>
    <dbReference type="NCBI Taxonomy" id="3058365"/>
    <lineage>
        <taxon>Bacteria</taxon>
        <taxon>Pseudomonadati</taxon>
        <taxon>Bacteroidota</taxon>
        <taxon>Cytophagia</taxon>
        <taxon>Cytophagales</taxon>
        <taxon>Shiellaceae</taxon>
        <taxon>Shiella</taxon>
    </lineage>
</organism>
<keyword evidence="3" id="KW-1185">Reference proteome</keyword>
<dbReference type="Proteomes" id="UP001168552">
    <property type="component" value="Unassembled WGS sequence"/>
</dbReference>
<name>A0ABT8F154_9BACT</name>
<gene>
    <name evidence="2" type="ORF">QWY31_01550</name>
</gene>
<accession>A0ABT8F154</accession>
<protein>
    <recommendedName>
        <fullName evidence="4">ATP-grasp domain-containing protein</fullName>
    </recommendedName>
</protein>
<keyword evidence="1" id="KW-1133">Transmembrane helix</keyword>